<evidence type="ECO:0000256" key="1">
    <source>
        <dbReference type="SAM" id="Phobius"/>
    </source>
</evidence>
<name>A0AAV1T6D8_9STRA</name>
<evidence type="ECO:0000313" key="2">
    <source>
        <dbReference type="EMBL" id="CAK7899462.1"/>
    </source>
</evidence>
<accession>A0AAV1T6D8</accession>
<gene>
    <name evidence="2" type="ORF">PM001_LOCUS1878</name>
</gene>
<dbReference type="EMBL" id="CAKLBY020000016">
    <property type="protein sequence ID" value="CAK7899462.1"/>
    <property type="molecule type" value="Genomic_DNA"/>
</dbReference>
<comment type="caution">
    <text evidence="2">The sequence shown here is derived from an EMBL/GenBank/DDBJ whole genome shotgun (WGS) entry which is preliminary data.</text>
</comment>
<evidence type="ECO:0000313" key="3">
    <source>
        <dbReference type="Proteomes" id="UP001162060"/>
    </source>
</evidence>
<keyword evidence="1" id="KW-0472">Membrane</keyword>
<reference evidence="2" key="1">
    <citation type="submission" date="2024-01" db="EMBL/GenBank/DDBJ databases">
        <authorList>
            <person name="Webb A."/>
        </authorList>
    </citation>
    <scope>NUCLEOTIDE SEQUENCE</scope>
    <source>
        <strain evidence="2">Pm1</strain>
    </source>
</reference>
<organism evidence="2 3">
    <name type="scientific">Peronospora matthiolae</name>
    <dbReference type="NCBI Taxonomy" id="2874970"/>
    <lineage>
        <taxon>Eukaryota</taxon>
        <taxon>Sar</taxon>
        <taxon>Stramenopiles</taxon>
        <taxon>Oomycota</taxon>
        <taxon>Peronosporomycetes</taxon>
        <taxon>Peronosporales</taxon>
        <taxon>Peronosporaceae</taxon>
        <taxon>Peronospora</taxon>
    </lineage>
</organism>
<sequence length="75" mass="8029">MKKAKQGPSGSPSVLEIDMTPLYKLNVRAVMGIALHVMMGAPALTVAAMLLDQKLADQTQLNGLSGRILLLNVFH</sequence>
<keyword evidence="1" id="KW-1133">Transmembrane helix</keyword>
<dbReference type="Proteomes" id="UP001162060">
    <property type="component" value="Unassembled WGS sequence"/>
</dbReference>
<feature type="transmembrane region" description="Helical" evidence="1">
    <location>
        <begin position="29"/>
        <end position="51"/>
    </location>
</feature>
<dbReference type="AlphaFoldDB" id="A0AAV1T6D8"/>
<keyword evidence="1" id="KW-0812">Transmembrane</keyword>
<protein>
    <submittedName>
        <fullName evidence="2">Uncharacterized protein</fullName>
    </submittedName>
</protein>
<proteinExistence type="predicted"/>